<accession>A0A6G4WRM4</accession>
<keyword evidence="4" id="KW-1185">Reference proteome</keyword>
<dbReference type="GO" id="GO:0016853">
    <property type="term" value="F:isomerase activity"/>
    <property type="evidence" value="ECO:0007669"/>
    <property type="project" value="UniProtKB-KW"/>
</dbReference>
<proteinExistence type="inferred from homology"/>
<evidence type="ECO:0000313" key="3">
    <source>
        <dbReference type="EMBL" id="NGO67204.1"/>
    </source>
</evidence>
<evidence type="ECO:0000256" key="1">
    <source>
        <dbReference type="ARBA" id="ARBA00007673"/>
    </source>
</evidence>
<keyword evidence="2" id="KW-0413">Isomerase</keyword>
<organism evidence="3 4">
    <name type="scientific">Streptomyces boncukensis</name>
    <dbReference type="NCBI Taxonomy" id="2711219"/>
    <lineage>
        <taxon>Bacteria</taxon>
        <taxon>Bacillati</taxon>
        <taxon>Actinomycetota</taxon>
        <taxon>Actinomycetes</taxon>
        <taxon>Kitasatosporales</taxon>
        <taxon>Streptomycetaceae</taxon>
        <taxon>Streptomyces</taxon>
    </lineage>
</organism>
<comment type="caution">
    <text evidence="3">The sequence shown here is derived from an EMBL/GenBank/DDBJ whole genome shotgun (WGS) entry which is preliminary data.</text>
</comment>
<comment type="similarity">
    <text evidence="1">Belongs to the PrpF family.</text>
</comment>
<dbReference type="Proteomes" id="UP000477722">
    <property type="component" value="Unassembled WGS sequence"/>
</dbReference>
<dbReference type="SUPFAM" id="SSF54506">
    <property type="entry name" value="Diaminopimelate epimerase-like"/>
    <property type="match status" value="1"/>
</dbReference>
<dbReference type="RefSeq" id="WP_165296867.1">
    <property type="nucleotide sequence ID" value="NZ_JAAKZZ010000011.1"/>
</dbReference>
<reference evidence="3 4" key="1">
    <citation type="submission" date="2020-02" db="EMBL/GenBank/DDBJ databases">
        <title>Whole-genome analyses of novel actinobacteria.</title>
        <authorList>
            <person name="Sahin N."/>
            <person name="Tatar D."/>
        </authorList>
    </citation>
    <scope>NUCLEOTIDE SEQUENCE [LARGE SCALE GENOMIC DNA]</scope>
    <source>
        <strain evidence="3 4">SB3404</strain>
    </source>
</reference>
<sequence>MTRTFTWDTSERCHSAIGVLGAAGVAAGVLVNGSVGGAVACLPTTGERLRIEHPTEFLDVETRMGCAGLGTAPKACRAAVVRTARKILDGSVFPRAHTPAAARSPSVPAVPGRARSPEWVILAFADSHRYPRAGVPHDVSDESRAGLVARPATWSA</sequence>
<gene>
    <name evidence="3" type="ORF">G5C65_02250</name>
</gene>
<dbReference type="AlphaFoldDB" id="A0A6G4WRM4"/>
<protein>
    <submittedName>
        <fullName evidence="3">Uncharacterized protein</fullName>
    </submittedName>
</protein>
<name>A0A6G4WRM4_9ACTN</name>
<dbReference type="Pfam" id="PF04303">
    <property type="entry name" value="PrpF"/>
    <property type="match status" value="1"/>
</dbReference>
<evidence type="ECO:0000313" key="4">
    <source>
        <dbReference type="Proteomes" id="UP000477722"/>
    </source>
</evidence>
<dbReference type="EMBL" id="JAAKZZ010000011">
    <property type="protein sequence ID" value="NGO67204.1"/>
    <property type="molecule type" value="Genomic_DNA"/>
</dbReference>
<dbReference type="InterPro" id="IPR007400">
    <property type="entry name" value="PrpF-like"/>
</dbReference>
<evidence type="ECO:0000256" key="2">
    <source>
        <dbReference type="ARBA" id="ARBA00023235"/>
    </source>
</evidence>